<keyword evidence="3" id="KW-1185">Reference proteome</keyword>
<dbReference type="EMBL" id="CP147407">
    <property type="protein sequence ID" value="WXB97617.1"/>
    <property type="molecule type" value="Genomic_DNA"/>
</dbReference>
<dbReference type="Proteomes" id="UP001377337">
    <property type="component" value="Chromosome"/>
</dbReference>
<evidence type="ECO:0000313" key="3">
    <source>
        <dbReference type="Proteomes" id="UP001377337"/>
    </source>
</evidence>
<gene>
    <name evidence="2" type="ORF">WCV65_03690</name>
</gene>
<feature type="transmembrane region" description="Helical" evidence="1">
    <location>
        <begin position="80"/>
        <end position="99"/>
    </location>
</feature>
<keyword evidence="1" id="KW-0472">Membrane</keyword>
<evidence type="ECO:0000256" key="1">
    <source>
        <dbReference type="SAM" id="Phobius"/>
    </source>
</evidence>
<feature type="transmembrane region" description="Helical" evidence="1">
    <location>
        <begin position="140"/>
        <end position="161"/>
    </location>
</feature>
<dbReference type="RefSeq" id="WP_338780170.1">
    <property type="nucleotide sequence ID" value="NZ_CP147407.1"/>
</dbReference>
<organism evidence="2 3">
    <name type="scientific">Metabacillus sediminis</name>
    <dbReference type="NCBI Taxonomy" id="3117746"/>
    <lineage>
        <taxon>Bacteria</taxon>
        <taxon>Bacillati</taxon>
        <taxon>Bacillota</taxon>
        <taxon>Bacilli</taxon>
        <taxon>Bacillales</taxon>
        <taxon>Bacillaceae</taxon>
        <taxon>Metabacillus</taxon>
    </lineage>
</organism>
<proteinExistence type="predicted"/>
<protein>
    <submittedName>
        <fullName evidence="2">Uncharacterized protein</fullName>
    </submittedName>
</protein>
<feature type="transmembrane region" description="Helical" evidence="1">
    <location>
        <begin position="35"/>
        <end position="60"/>
    </location>
</feature>
<feature type="transmembrane region" description="Helical" evidence="1">
    <location>
        <begin position="111"/>
        <end position="134"/>
    </location>
</feature>
<feature type="transmembrane region" description="Helical" evidence="1">
    <location>
        <begin position="6"/>
        <end position="23"/>
    </location>
</feature>
<evidence type="ECO:0000313" key="2">
    <source>
        <dbReference type="EMBL" id="WXB97617.1"/>
    </source>
</evidence>
<sequence>MSIYMVSLAILIVTTLLFFLFIHTFQKKEDPIQRLWITLVSSVALGLIVSIIMMVMYFFVTESLGVLTSVFKLELNPLKEIGILALVLVGYSLFLENFFEAMGKHAIGENVGLHLFLAGVRFTVLYGAGIMLNIGSLENFITAAGLTLVVLAMEFLLPLLFRKKKAGGL</sequence>
<reference evidence="2 3" key="1">
    <citation type="submission" date="2024-02" db="EMBL/GenBank/DDBJ databases">
        <title>Seven novel Bacillus-like species.</title>
        <authorList>
            <person name="Liu G."/>
        </authorList>
    </citation>
    <scope>NUCLEOTIDE SEQUENCE [LARGE SCALE GENOMIC DNA]</scope>
    <source>
        <strain evidence="2 3">FJAT-52054</strain>
    </source>
</reference>
<keyword evidence="1" id="KW-1133">Transmembrane helix</keyword>
<accession>A0ABZ2NIJ5</accession>
<name>A0ABZ2NIJ5_9BACI</name>
<keyword evidence="1" id="KW-0812">Transmembrane</keyword>